<sequence length="208" mass="23687">MSSTSFGKKATELVKEIASSVESSASPSSIPPYNDELVRSILEEVKAHYQENRSLAEKLKQVTGKEEQEGITAAIQTHHHSILRNKKALMIYLNERVKRIQSLRWTLGVGLPDSISENLSHSERDYFTEYSKILNKYMGKKEGINMNLILDRDPPKEHKVQVRCTKDHGVIYFKDGVVDLKKDSVHLLRREEAQPLISEGVLEKLDDT</sequence>
<dbReference type="GO" id="GO:0000811">
    <property type="term" value="C:GINS complex"/>
    <property type="evidence" value="ECO:0007669"/>
    <property type="project" value="InterPro"/>
</dbReference>
<dbReference type="GO" id="GO:1902983">
    <property type="term" value="P:DNA strand elongation involved in mitotic DNA replication"/>
    <property type="evidence" value="ECO:0007669"/>
    <property type="project" value="TreeGrafter"/>
</dbReference>
<dbReference type="AlphaFoldDB" id="K8ELK4"/>
<gene>
    <name evidence="7" type="ordered locus">Bathy12g00860</name>
</gene>
<keyword evidence="8" id="KW-1185">Reference proteome</keyword>
<evidence type="ECO:0000259" key="6">
    <source>
        <dbReference type="Pfam" id="PF24997"/>
    </source>
</evidence>
<dbReference type="Gene3D" id="1.20.58.1030">
    <property type="match status" value="1"/>
</dbReference>
<organism evidence="7 8">
    <name type="scientific">Bathycoccus prasinos</name>
    <dbReference type="NCBI Taxonomy" id="41875"/>
    <lineage>
        <taxon>Eukaryota</taxon>
        <taxon>Viridiplantae</taxon>
        <taxon>Chlorophyta</taxon>
        <taxon>Mamiellophyceae</taxon>
        <taxon>Mamiellales</taxon>
        <taxon>Bathycoccaceae</taxon>
        <taxon>Bathycoccus</taxon>
    </lineage>
</organism>
<dbReference type="InterPro" id="IPR005339">
    <property type="entry name" value="GINS_Psf1"/>
</dbReference>
<evidence type="ECO:0000313" key="8">
    <source>
        <dbReference type="Proteomes" id="UP000198341"/>
    </source>
</evidence>
<evidence type="ECO:0000256" key="4">
    <source>
        <dbReference type="ARBA" id="ARBA00023242"/>
    </source>
</evidence>
<dbReference type="KEGG" id="bpg:Bathy12g00860"/>
<name>K8ELK4_9CHLO</name>
<dbReference type="Pfam" id="PF05916">
    <property type="entry name" value="Sld5"/>
    <property type="match status" value="1"/>
</dbReference>
<comment type="similarity">
    <text evidence="2">Belongs to the GINS1/PSF1 family.</text>
</comment>
<dbReference type="RefSeq" id="XP_007509739.1">
    <property type="nucleotide sequence ID" value="XM_007509677.1"/>
</dbReference>
<dbReference type="Proteomes" id="UP000198341">
    <property type="component" value="Chromosome 12"/>
</dbReference>
<dbReference type="InterPro" id="IPR021151">
    <property type="entry name" value="GINS_A"/>
</dbReference>
<dbReference type="SUPFAM" id="SSF158573">
    <property type="entry name" value="GINS helical bundle-like"/>
    <property type="match status" value="1"/>
</dbReference>
<dbReference type="OrthoDB" id="10252587at2759"/>
<comment type="subcellular location">
    <subcellularLocation>
        <location evidence="1">Nucleus</location>
    </subcellularLocation>
</comment>
<protein>
    <submittedName>
        <fullName evidence="7">DNA replication complex GINS protein PSF1</fullName>
    </submittedName>
</protein>
<feature type="domain" description="DNA replication complex GINS protein PSF1 C-terminal" evidence="6">
    <location>
        <begin position="156"/>
        <end position="205"/>
    </location>
</feature>
<proteinExistence type="inferred from homology"/>
<dbReference type="CDD" id="cd11710">
    <property type="entry name" value="GINS_A_psf1"/>
    <property type="match status" value="1"/>
</dbReference>
<evidence type="ECO:0000256" key="3">
    <source>
        <dbReference type="ARBA" id="ARBA00022705"/>
    </source>
</evidence>
<dbReference type="eggNOG" id="KOG3303">
    <property type="taxonomic scope" value="Eukaryota"/>
</dbReference>
<keyword evidence="3" id="KW-0235">DNA replication</keyword>
<dbReference type="Pfam" id="PF24997">
    <property type="entry name" value="PSF1_C"/>
    <property type="match status" value="1"/>
</dbReference>
<dbReference type="InterPro" id="IPR056783">
    <property type="entry name" value="PSF1_C"/>
</dbReference>
<feature type="domain" description="GINS subunit" evidence="5">
    <location>
        <begin position="76"/>
        <end position="139"/>
    </location>
</feature>
<dbReference type="PANTHER" id="PTHR12914">
    <property type="entry name" value="PARTNER OF SLD5"/>
    <property type="match status" value="1"/>
</dbReference>
<keyword evidence="4" id="KW-0539">Nucleus</keyword>
<dbReference type="EMBL" id="FO082267">
    <property type="protein sequence ID" value="CCO18854.1"/>
    <property type="molecule type" value="Genomic_DNA"/>
</dbReference>
<dbReference type="GeneID" id="19012602"/>
<evidence type="ECO:0000256" key="1">
    <source>
        <dbReference type="ARBA" id="ARBA00004123"/>
    </source>
</evidence>
<accession>K8ELK4</accession>
<dbReference type="InterPro" id="IPR036224">
    <property type="entry name" value="GINS_bundle-like_dom_sf"/>
</dbReference>
<reference evidence="7 8" key="1">
    <citation type="submission" date="2011-10" db="EMBL/GenBank/DDBJ databases">
        <authorList>
            <person name="Genoscope - CEA"/>
        </authorList>
    </citation>
    <scope>NUCLEOTIDE SEQUENCE [LARGE SCALE GENOMIC DNA]</scope>
    <source>
        <strain evidence="7 8">RCC 1105</strain>
    </source>
</reference>
<evidence type="ECO:0000256" key="2">
    <source>
        <dbReference type="ARBA" id="ARBA00006677"/>
    </source>
</evidence>
<evidence type="ECO:0000259" key="5">
    <source>
        <dbReference type="Pfam" id="PF05916"/>
    </source>
</evidence>
<evidence type="ECO:0000313" key="7">
    <source>
        <dbReference type="EMBL" id="CCO18854.1"/>
    </source>
</evidence>
<dbReference type="PANTHER" id="PTHR12914:SF2">
    <property type="entry name" value="DNA REPLICATION COMPLEX GINS PROTEIN PSF1"/>
    <property type="match status" value="1"/>
</dbReference>
<dbReference type="STRING" id="41875.K8ELK4"/>